<organism evidence="3 4">
    <name type="scientific">Morus notabilis</name>
    <dbReference type="NCBI Taxonomy" id="981085"/>
    <lineage>
        <taxon>Eukaryota</taxon>
        <taxon>Viridiplantae</taxon>
        <taxon>Streptophyta</taxon>
        <taxon>Embryophyta</taxon>
        <taxon>Tracheophyta</taxon>
        <taxon>Spermatophyta</taxon>
        <taxon>Magnoliopsida</taxon>
        <taxon>eudicotyledons</taxon>
        <taxon>Gunneridae</taxon>
        <taxon>Pentapetalae</taxon>
        <taxon>rosids</taxon>
        <taxon>fabids</taxon>
        <taxon>Rosales</taxon>
        <taxon>Moraceae</taxon>
        <taxon>Moreae</taxon>
        <taxon>Morus</taxon>
    </lineage>
</organism>
<dbReference type="EMBL" id="KE343614">
    <property type="protein sequence ID" value="EXB37406.1"/>
    <property type="molecule type" value="Genomic_DNA"/>
</dbReference>
<dbReference type="Pfam" id="PF13086">
    <property type="entry name" value="AAA_11"/>
    <property type="match status" value="1"/>
</dbReference>
<accession>W9QSC2</accession>
<dbReference type="eggNOG" id="KOG1801">
    <property type="taxonomic scope" value="Eukaryota"/>
</dbReference>
<evidence type="ECO:0000259" key="1">
    <source>
        <dbReference type="Pfam" id="PF13086"/>
    </source>
</evidence>
<dbReference type="GO" id="GO:0004386">
    <property type="term" value="F:helicase activity"/>
    <property type="evidence" value="ECO:0007669"/>
    <property type="project" value="InterPro"/>
</dbReference>
<dbReference type="PANTHER" id="PTHR10887:SF522">
    <property type="entry name" value="P-LOOP CONTAINING NUCLEOSIDE TRIPHOSPHATE HYDROLASES SUPERFAMILY PROTEIN"/>
    <property type="match status" value="1"/>
</dbReference>
<dbReference type="SUPFAM" id="SSF52540">
    <property type="entry name" value="P-loop containing nucleoside triphosphate hydrolases"/>
    <property type="match status" value="1"/>
</dbReference>
<dbReference type="Proteomes" id="UP000030645">
    <property type="component" value="Unassembled WGS sequence"/>
</dbReference>
<dbReference type="InterPro" id="IPR045529">
    <property type="entry name" value="DUF6469"/>
</dbReference>
<evidence type="ECO:0000313" key="3">
    <source>
        <dbReference type="EMBL" id="EXB37406.1"/>
    </source>
</evidence>
<proteinExistence type="predicted"/>
<dbReference type="InterPro" id="IPR045055">
    <property type="entry name" value="DNA2/NAM7-like"/>
</dbReference>
<evidence type="ECO:0000259" key="2">
    <source>
        <dbReference type="Pfam" id="PF20073"/>
    </source>
</evidence>
<name>W9QSC2_9ROSA</name>
<dbReference type="InterPro" id="IPR041677">
    <property type="entry name" value="DNA2/NAM7_AAA_11"/>
</dbReference>
<dbReference type="InterPro" id="IPR027417">
    <property type="entry name" value="P-loop_NTPase"/>
</dbReference>
<dbReference type="Gene3D" id="3.40.50.300">
    <property type="entry name" value="P-loop containing nucleotide triphosphate hydrolases"/>
    <property type="match status" value="1"/>
</dbReference>
<evidence type="ECO:0000313" key="4">
    <source>
        <dbReference type="Proteomes" id="UP000030645"/>
    </source>
</evidence>
<protein>
    <submittedName>
        <fullName evidence="3">Uncharacterized protein</fullName>
    </submittedName>
</protein>
<gene>
    <name evidence="3" type="ORF">L484_000641</name>
</gene>
<feature type="domain" description="DNA2/NAM7 helicase helicase" evidence="1">
    <location>
        <begin position="227"/>
        <end position="402"/>
    </location>
</feature>
<dbReference type="PANTHER" id="PTHR10887">
    <property type="entry name" value="DNA2/NAM7 HELICASE FAMILY"/>
    <property type="match status" value="1"/>
</dbReference>
<feature type="domain" description="DUF6469" evidence="2">
    <location>
        <begin position="64"/>
        <end position="177"/>
    </location>
</feature>
<dbReference type="STRING" id="981085.W9QSC2"/>
<reference evidence="4" key="1">
    <citation type="submission" date="2013-01" db="EMBL/GenBank/DDBJ databases">
        <title>Draft Genome Sequence of a Mulberry Tree, Morus notabilis C.K. Schneid.</title>
        <authorList>
            <person name="He N."/>
            <person name="Zhao S."/>
        </authorList>
    </citation>
    <scope>NUCLEOTIDE SEQUENCE</scope>
</reference>
<dbReference type="AlphaFoldDB" id="W9QSC2"/>
<sequence length="422" mass="48388">MAVGGKDLVDLVFSWSINDVMNTELYKDQVKTISFVFSSETEYLNSFINPLIEETHADLLAKYKSPKDLLYEIELQKGVIENDDDDVKLYEPEVGDIIAITSVIPKCVGDLDRPERSYLIGHVKKVKEKTEHFKVSIQLSKPTLVEEDIDRGKSDITLFAVKLINMTTNVRIWNALNSDPEAANRGILRNILQTDFLDAETCTICCSEQQYAAAYSNVRGRIHSYDLNESQKDAVLSCIRNRECHHQNTVKMIWGPPGTGKTKTVGFLLHLLLRMECRTLTCAPTNTAIVQVTKRVTEKAKDSFEFRKYGLGDIVLFGNRKRMKIDDYDDLYDVFLDHHVDMLQKCLSPKSGWEDSLHAMIGLLKEPEKQYSLYLKSIEGKEIEKFDSNGHAEQHDLKLENEDIIRFQENGYDSEKIFKRQE</sequence>
<keyword evidence="4" id="KW-1185">Reference proteome</keyword>
<dbReference type="Pfam" id="PF20073">
    <property type="entry name" value="DUF6469"/>
    <property type="match status" value="1"/>
</dbReference>